<evidence type="ECO:0000313" key="2">
    <source>
        <dbReference type="EMBL" id="AQS79178.1"/>
    </source>
</evidence>
<dbReference type="GO" id="GO:0019068">
    <property type="term" value="P:virion assembly"/>
    <property type="evidence" value="ECO:0007669"/>
    <property type="project" value="InterPro"/>
</dbReference>
<feature type="region of interest" description="Disordered" evidence="1">
    <location>
        <begin position="1080"/>
        <end position="1120"/>
    </location>
</feature>
<dbReference type="GeneID" id="32707795"/>
<keyword evidence="3" id="KW-1185">Reference proteome</keyword>
<dbReference type="EMBL" id="KY385637">
    <property type="protein sequence ID" value="AQS79178.1"/>
    <property type="molecule type" value="Genomic_DNA"/>
</dbReference>
<evidence type="ECO:0000256" key="1">
    <source>
        <dbReference type="SAM" id="MobiDB-lite"/>
    </source>
</evidence>
<accession>A0A1S6JLL9</accession>
<proteinExistence type="predicted"/>
<evidence type="ECO:0000313" key="3">
    <source>
        <dbReference type="Proteomes" id="UP000243553"/>
    </source>
</evidence>
<dbReference type="Proteomes" id="UP000243553">
    <property type="component" value="Segment"/>
</dbReference>
<feature type="compositionally biased region" description="Pro residues" evidence="1">
    <location>
        <begin position="1084"/>
        <end position="1094"/>
    </location>
</feature>
<reference evidence="2 3" key="1">
    <citation type="journal article" date="2017" name="Arch. Virol.">
        <title>Sequence of the ateline alphaherpesvirus 1 (HVA1) genome.</title>
        <authorList>
            <person name="Eberle R."/>
            <person name="Black D.H."/>
        </authorList>
    </citation>
    <scope>NUCLEOTIDE SEQUENCE [LARGE SCALE GENOMIC DNA]</scope>
    <source>
        <strain evidence="2">Lennette</strain>
    </source>
</reference>
<dbReference type="KEGG" id="vg:32707795"/>
<organismHost>
    <name type="scientific">Ateles</name>
    <dbReference type="NCBI Taxonomy" id="9506"/>
</organismHost>
<dbReference type="InterPro" id="IPR005655">
    <property type="entry name" value="Herpes_UL37"/>
</dbReference>
<dbReference type="Pfam" id="PF03970">
    <property type="entry name" value="Herpes_UL37_1"/>
    <property type="match status" value="1"/>
</dbReference>
<protein>
    <submittedName>
        <fullName evidence="2">Tegument protein UL37</fullName>
    </submittedName>
</protein>
<dbReference type="RefSeq" id="YP_009361900.1">
    <property type="nucleotide sequence ID" value="NC_034446.1"/>
</dbReference>
<sequence>METDEEWQRILDAADVDLRDRPPAPGQEGPIWELVRALAPLARELRRTSAMTEARAARAADPAAAGAVPAERAFLVVARLRAAVASFLLAPASVAPEHVRGGWSRLLALLRELHGALALPETALLLENLPGLVVPRLDVAVPRDREGAFRAMDAAVRCVRHMAGAETVHALEEAGLRTSAALGPGATQSRVEDWVRRWLSVAQGLHAADPRGSAEFLDAPPLRESAPPALGQPGAGLTAAQYDVIFGAPFVQRGLRHLARVGNRVSVVAAHLRRVGDASLTPLTRALFTLALVDEHLLGPDGRGEIPPRVVERFRRDVAQVDPSIMIPPLEAVGMARSRGEVRVSSALSARTPGAASAAPGTLMTRVRTDADVLGGRPQHVSASALAVFQPAISALLQLGEASAAPEVRRRLLDLLHDTWALLQNTASPDAALAALVDAGFTPANCAAYLAALEGFLASGHMPPAGPGADPRELGEIQQLFGCISLLGRWVFALAREYGRHAEYVRTFRRLQAACEQQHARLSHAAGLSRGVLSQALARIMGPVTPTGHLAALRRALVEEFEAAERRFHDGRPSLLREPALAWVDIYGQTTWDVVPHTPHAGTAAATLLPAGPVEHGPEAHVAAAAAIRFPALEFSAPEILADPGFAPYVMALAVGDALEVAAQTAYLPRPLAFAARVLAWARDFGLGYLPSVGGHRTKLGALITLLEPGLRADAPPPAMQTVESVEQLLRELHQIVQTGVEQVAPHVRLRRVAEPGVGDSLLLMSMYALAARGALHELAADADPLVRRLEDAAAALRAHMRALAAFFECRFEGDGARVFALPHAAACGSATGPKLGPWSPDAVADAVSRYCAGYHDAKLSYTAALAGLRSLASETGALQGACEALAAQVALENNVLAHALREINSFALLLSSLHARASRLLTGGRVPAFAPVARFLARWRRLSSAHAAARAAEGPEPVADFVRELRDTWAELRAEGPQATEGAPGSSPEQRALAVREVLASAPRGDEVADGGAAGRGPVTLTSRHNLGAWGDYSLGPLGRPTEYPSSIAMTPQSITAAMGSDWIMTGHLLQVMDGVFRASTVPPGPRQDPPPADGQGSRPRRDSTLETDGAAGDDAMVF</sequence>
<organism evidence="2 3">
    <name type="scientific">Herpesvirus ateles type 1 (strain Lennette)</name>
    <dbReference type="NCBI Taxonomy" id="35243"/>
    <lineage>
        <taxon>Viruses</taxon>
        <taxon>Duplodnaviria</taxon>
        <taxon>Heunggongvirae</taxon>
        <taxon>Peploviricota</taxon>
        <taxon>Herviviricetes</taxon>
        <taxon>Herpesvirales</taxon>
        <taxon>Orthoherpesviridae</taxon>
        <taxon>Alphaherpesvirinae</taxon>
        <taxon>Simplexvirus</taxon>
        <taxon>Simplexvirus atelinealpha1</taxon>
    </lineage>
</organism>
<dbReference type="OrthoDB" id="754at10239"/>
<gene>
    <name evidence="2" type="primary">UL37</name>
</gene>
<name>A0A1S6JLL9_HSVA1</name>
<feature type="region of interest" description="Disordered" evidence="1">
    <location>
        <begin position="1003"/>
        <end position="1024"/>
    </location>
</feature>